<accession>A0ABQ4F7H1</accession>
<keyword evidence="2" id="KW-1185">Reference proteome</keyword>
<name>A0ABQ4F7H1_9ACTN</name>
<reference evidence="1 2" key="1">
    <citation type="submission" date="2021-01" db="EMBL/GenBank/DDBJ databases">
        <title>Whole genome shotgun sequence of Microbispora amethystogenes NBRC 101907.</title>
        <authorList>
            <person name="Komaki H."/>
            <person name="Tamura T."/>
        </authorList>
    </citation>
    <scope>NUCLEOTIDE SEQUENCE [LARGE SCALE GENOMIC DNA]</scope>
    <source>
        <strain evidence="1 2">NBRC 101907</strain>
    </source>
</reference>
<dbReference type="Proteomes" id="UP000651728">
    <property type="component" value="Unassembled WGS sequence"/>
</dbReference>
<gene>
    <name evidence="1" type="ORF">Mam01_09240</name>
</gene>
<dbReference type="EMBL" id="BOOB01000006">
    <property type="protein sequence ID" value="GIH30760.1"/>
    <property type="molecule type" value="Genomic_DNA"/>
</dbReference>
<evidence type="ECO:0000313" key="1">
    <source>
        <dbReference type="EMBL" id="GIH30760.1"/>
    </source>
</evidence>
<proteinExistence type="predicted"/>
<organism evidence="1 2">
    <name type="scientific">Microbispora amethystogenes</name>
    <dbReference type="NCBI Taxonomy" id="1427754"/>
    <lineage>
        <taxon>Bacteria</taxon>
        <taxon>Bacillati</taxon>
        <taxon>Actinomycetota</taxon>
        <taxon>Actinomycetes</taxon>
        <taxon>Streptosporangiales</taxon>
        <taxon>Streptosporangiaceae</taxon>
        <taxon>Microbispora</taxon>
    </lineage>
</organism>
<evidence type="ECO:0000313" key="2">
    <source>
        <dbReference type="Proteomes" id="UP000651728"/>
    </source>
</evidence>
<dbReference type="RefSeq" id="WP_204284231.1">
    <property type="nucleotide sequence ID" value="NZ_BAABEJ010000003.1"/>
</dbReference>
<comment type="caution">
    <text evidence="1">The sequence shown here is derived from an EMBL/GenBank/DDBJ whole genome shotgun (WGS) entry which is preliminary data.</text>
</comment>
<sequence>MSRLLEVLGTPGSPVPAAELAEAAAAHLPVLVRGVSGPSMSVEGVRARIAIGATDVFDP</sequence>
<protein>
    <submittedName>
        <fullName evidence="1">Uncharacterized protein</fullName>
    </submittedName>
</protein>